<dbReference type="Gene3D" id="3.40.50.620">
    <property type="entry name" value="HUPs"/>
    <property type="match status" value="1"/>
</dbReference>
<keyword evidence="8 15" id="KW-0547">Nucleotide-binding</keyword>
<keyword evidence="6 15" id="KW-0808">Transferase</keyword>
<evidence type="ECO:0000313" key="18">
    <source>
        <dbReference type="Proteomes" id="UP000005952"/>
    </source>
</evidence>
<dbReference type="UniPathway" id="UPA00276">
    <property type="reaction ID" value="UER00406"/>
</dbReference>
<dbReference type="SUPFAM" id="SSF82114">
    <property type="entry name" value="Riboflavin kinase-like"/>
    <property type="match status" value="1"/>
</dbReference>
<keyword evidence="12" id="KW-0511">Multifunctional enzyme</keyword>
<dbReference type="GO" id="GO:0008531">
    <property type="term" value="F:riboflavin kinase activity"/>
    <property type="evidence" value="ECO:0007669"/>
    <property type="project" value="UniProtKB-UniRule"/>
</dbReference>
<dbReference type="FunFam" id="3.40.50.620:FF:000021">
    <property type="entry name" value="Riboflavin biosynthesis protein"/>
    <property type="match status" value="1"/>
</dbReference>
<dbReference type="EC" id="2.7.1.26" evidence="15"/>
<dbReference type="OrthoDB" id="9803667at2"/>
<dbReference type="Proteomes" id="UP000005952">
    <property type="component" value="Chromosome"/>
</dbReference>
<evidence type="ECO:0000256" key="12">
    <source>
        <dbReference type="ARBA" id="ARBA00023268"/>
    </source>
</evidence>
<dbReference type="SMART" id="SM00904">
    <property type="entry name" value="Flavokinase"/>
    <property type="match status" value="1"/>
</dbReference>
<reference evidence="17 18" key="1">
    <citation type="journal article" date="2013" name="Genome Announc.">
        <title>Genome sequences for three denitrifying bacterial strains isolated from a uranium- and nitrate-contaminated subsurface environment.</title>
        <authorList>
            <person name="Venkatramanan R."/>
            <person name="Prakash O."/>
            <person name="Woyke T."/>
            <person name="Chain P."/>
            <person name="Goodwin L.A."/>
            <person name="Watson D."/>
            <person name="Brooks S."/>
            <person name="Kostka J.E."/>
            <person name="Green S.J."/>
        </authorList>
    </citation>
    <scope>NUCLEOTIDE SEQUENCE [LARGE SCALE GENOMIC DNA]</scope>
    <source>
        <strain evidence="17 18">1NES1</strain>
    </source>
</reference>
<evidence type="ECO:0000256" key="3">
    <source>
        <dbReference type="ARBA" id="ARBA00005201"/>
    </source>
</evidence>
<comment type="pathway">
    <text evidence="3 15">Cofactor biosynthesis; FMN biosynthesis; FMN from riboflavin (ATP route): step 1/1.</text>
</comment>
<comment type="pathway">
    <text evidence="2 15">Cofactor biosynthesis; FAD biosynthesis; FAD from FMN: step 1/1.</text>
</comment>
<sequence>MHVIHGHKHVLQEHRGASVAIGNFDGVHRGHRALIREAKTEARAKRVPSAVMVFEPHPREFFHPNEVQFRLTTLKRKLAIFEKLGLDLVFVEPFDAELAALTAEAFIERVLVAGLGASHVVIGYDFYFGHKRGGNPELMVRAGEELGFGVTVMPPMAEDGEVFSSTAVRLRLAQGDVKSVTRMLGEPWRVSGRIIGGAKRGTSMGFPTANLPMPKGTTLGHGIYAVRARLDGVAHDAAAYLGTRPTFDDGQPVLEVFLFDFNGDIYGREIEIEFVDFIRGDRRFRSVEELVAQMEADIAQAKAVLSD</sequence>
<dbReference type="SUPFAM" id="SSF52374">
    <property type="entry name" value="Nucleotidylyl transferase"/>
    <property type="match status" value="1"/>
</dbReference>
<evidence type="ECO:0000256" key="6">
    <source>
        <dbReference type="ARBA" id="ARBA00022679"/>
    </source>
</evidence>
<evidence type="ECO:0000256" key="9">
    <source>
        <dbReference type="ARBA" id="ARBA00022777"/>
    </source>
</evidence>
<dbReference type="UniPathway" id="UPA00277">
    <property type="reaction ID" value="UER00407"/>
</dbReference>
<evidence type="ECO:0000256" key="8">
    <source>
        <dbReference type="ARBA" id="ARBA00022741"/>
    </source>
</evidence>
<feature type="domain" description="Riboflavin kinase" evidence="16">
    <location>
        <begin position="183"/>
        <end position="306"/>
    </location>
</feature>
<dbReference type="InterPro" id="IPR002606">
    <property type="entry name" value="Riboflavin_kinase_bac"/>
</dbReference>
<evidence type="ECO:0000259" key="16">
    <source>
        <dbReference type="SMART" id="SM00904"/>
    </source>
</evidence>
<dbReference type="HOGENOM" id="CLU_048437_0_2_5"/>
<evidence type="ECO:0000256" key="5">
    <source>
        <dbReference type="ARBA" id="ARBA00022643"/>
    </source>
</evidence>
<dbReference type="NCBIfam" id="NF004160">
    <property type="entry name" value="PRK05627.1-3"/>
    <property type="match status" value="1"/>
</dbReference>
<keyword evidence="11 15" id="KW-0067">ATP-binding</keyword>
<dbReference type="GO" id="GO:0009231">
    <property type="term" value="P:riboflavin biosynthetic process"/>
    <property type="evidence" value="ECO:0007669"/>
    <property type="project" value="InterPro"/>
</dbReference>
<dbReference type="PANTHER" id="PTHR22749">
    <property type="entry name" value="RIBOFLAVIN KINASE/FMN ADENYLYLTRANSFERASE"/>
    <property type="match status" value="1"/>
</dbReference>
<comment type="function">
    <text evidence="1">Catalyzes the phosphorylation of riboflavin to FMN followed by the adenylation of FMN to FAD.</text>
</comment>
<evidence type="ECO:0000256" key="11">
    <source>
        <dbReference type="ARBA" id="ARBA00022840"/>
    </source>
</evidence>
<dbReference type="AlphaFoldDB" id="N0B9V6"/>
<comment type="similarity">
    <text evidence="15">Belongs to the ribF family.</text>
</comment>
<dbReference type="PANTHER" id="PTHR22749:SF6">
    <property type="entry name" value="RIBOFLAVIN KINASE"/>
    <property type="match status" value="1"/>
</dbReference>
<keyword evidence="5 15" id="KW-0288">FMN</keyword>
<accession>N0B9V6</accession>
<dbReference type="NCBIfam" id="NF004159">
    <property type="entry name" value="PRK05627.1-2"/>
    <property type="match status" value="1"/>
</dbReference>
<dbReference type="InterPro" id="IPR015865">
    <property type="entry name" value="Riboflavin_kinase_bac/euk"/>
</dbReference>
<comment type="catalytic activity">
    <reaction evidence="13 15">
        <text>riboflavin + ATP = FMN + ADP + H(+)</text>
        <dbReference type="Rhea" id="RHEA:14357"/>
        <dbReference type="ChEBI" id="CHEBI:15378"/>
        <dbReference type="ChEBI" id="CHEBI:30616"/>
        <dbReference type="ChEBI" id="CHEBI:57986"/>
        <dbReference type="ChEBI" id="CHEBI:58210"/>
        <dbReference type="ChEBI" id="CHEBI:456216"/>
        <dbReference type="EC" id="2.7.1.26"/>
    </reaction>
</comment>
<evidence type="ECO:0000256" key="4">
    <source>
        <dbReference type="ARBA" id="ARBA00022630"/>
    </source>
</evidence>
<evidence type="ECO:0000256" key="15">
    <source>
        <dbReference type="PIRNR" id="PIRNR004491"/>
    </source>
</evidence>
<dbReference type="FunFam" id="2.40.30.30:FF:000003">
    <property type="entry name" value="Riboflavin biosynthesis protein"/>
    <property type="match status" value="1"/>
</dbReference>
<protein>
    <recommendedName>
        <fullName evidence="15">Riboflavin biosynthesis protein</fullName>
    </recommendedName>
    <domain>
        <recommendedName>
            <fullName evidence="15">Riboflavin kinase</fullName>
            <ecNumber evidence="15">2.7.1.26</ecNumber>
        </recommendedName>
        <alternativeName>
            <fullName evidence="15">Flavokinase</fullName>
        </alternativeName>
    </domain>
    <domain>
        <recommendedName>
            <fullName evidence="15">FMN adenylyltransferase</fullName>
            <ecNumber evidence="15">2.7.7.2</ecNumber>
        </recommendedName>
        <alternativeName>
            <fullName evidence="15">FAD pyrophosphorylase</fullName>
        </alternativeName>
        <alternativeName>
            <fullName evidence="15">FAD synthase</fullName>
        </alternativeName>
    </domain>
</protein>
<dbReference type="STRING" id="670307.HYPDE_36628"/>
<dbReference type="Gene3D" id="2.40.30.30">
    <property type="entry name" value="Riboflavin kinase-like"/>
    <property type="match status" value="1"/>
</dbReference>
<dbReference type="GO" id="GO:0003919">
    <property type="term" value="F:FMN adenylyltransferase activity"/>
    <property type="evidence" value="ECO:0007669"/>
    <property type="project" value="UniProtKB-UniRule"/>
</dbReference>
<dbReference type="GO" id="GO:0009398">
    <property type="term" value="P:FMN biosynthetic process"/>
    <property type="evidence" value="ECO:0007669"/>
    <property type="project" value="UniProtKB-UniRule"/>
</dbReference>
<dbReference type="InterPro" id="IPR015864">
    <property type="entry name" value="FAD_synthase"/>
</dbReference>
<keyword evidence="18" id="KW-1185">Reference proteome</keyword>
<dbReference type="GO" id="GO:0006747">
    <property type="term" value="P:FAD biosynthetic process"/>
    <property type="evidence" value="ECO:0007669"/>
    <property type="project" value="UniProtKB-UniRule"/>
</dbReference>
<dbReference type="NCBIfam" id="TIGR00083">
    <property type="entry name" value="ribF"/>
    <property type="match status" value="1"/>
</dbReference>
<keyword evidence="4 15" id="KW-0285">Flavoprotein</keyword>
<dbReference type="EC" id="2.7.7.2" evidence="15"/>
<dbReference type="EMBL" id="CP005587">
    <property type="protein sequence ID" value="AGK58997.1"/>
    <property type="molecule type" value="Genomic_DNA"/>
</dbReference>
<gene>
    <name evidence="17" type="ORF">HYPDE_36628</name>
</gene>
<evidence type="ECO:0000256" key="14">
    <source>
        <dbReference type="ARBA" id="ARBA00049494"/>
    </source>
</evidence>
<dbReference type="Pfam" id="PF06574">
    <property type="entry name" value="FAD_syn"/>
    <property type="match status" value="1"/>
</dbReference>
<dbReference type="Pfam" id="PF01687">
    <property type="entry name" value="Flavokinase"/>
    <property type="match status" value="1"/>
</dbReference>
<evidence type="ECO:0000313" key="17">
    <source>
        <dbReference type="EMBL" id="AGK58997.1"/>
    </source>
</evidence>
<dbReference type="CDD" id="cd02064">
    <property type="entry name" value="FAD_synthetase_N"/>
    <property type="match status" value="1"/>
</dbReference>
<keyword evidence="7 15" id="KW-0548">Nucleotidyltransferase</keyword>
<comment type="catalytic activity">
    <reaction evidence="14 15">
        <text>FMN + ATP + H(+) = FAD + diphosphate</text>
        <dbReference type="Rhea" id="RHEA:17237"/>
        <dbReference type="ChEBI" id="CHEBI:15378"/>
        <dbReference type="ChEBI" id="CHEBI:30616"/>
        <dbReference type="ChEBI" id="CHEBI:33019"/>
        <dbReference type="ChEBI" id="CHEBI:57692"/>
        <dbReference type="ChEBI" id="CHEBI:58210"/>
        <dbReference type="EC" id="2.7.7.2"/>
    </reaction>
</comment>
<evidence type="ECO:0000256" key="2">
    <source>
        <dbReference type="ARBA" id="ARBA00004726"/>
    </source>
</evidence>
<name>N0B9V6_9HYPH</name>
<keyword evidence="9 15" id="KW-0418">Kinase</keyword>
<evidence type="ECO:0000256" key="13">
    <source>
        <dbReference type="ARBA" id="ARBA00047880"/>
    </source>
</evidence>
<keyword evidence="10 15" id="KW-0274">FAD</keyword>
<dbReference type="InterPro" id="IPR014729">
    <property type="entry name" value="Rossmann-like_a/b/a_fold"/>
</dbReference>
<evidence type="ECO:0000256" key="10">
    <source>
        <dbReference type="ARBA" id="ARBA00022827"/>
    </source>
</evidence>
<dbReference type="InterPro" id="IPR023468">
    <property type="entry name" value="Riboflavin_kinase"/>
</dbReference>
<evidence type="ECO:0000256" key="7">
    <source>
        <dbReference type="ARBA" id="ARBA00022695"/>
    </source>
</evidence>
<proteinExistence type="inferred from homology"/>
<dbReference type="InterPro" id="IPR023465">
    <property type="entry name" value="Riboflavin_kinase_dom_sf"/>
</dbReference>
<dbReference type="KEGG" id="hdt:HYPDE_36628"/>
<dbReference type="GO" id="GO:0005524">
    <property type="term" value="F:ATP binding"/>
    <property type="evidence" value="ECO:0007669"/>
    <property type="project" value="UniProtKB-UniRule"/>
</dbReference>
<dbReference type="PIRSF" id="PIRSF004491">
    <property type="entry name" value="FAD_Synth"/>
    <property type="match status" value="1"/>
</dbReference>
<dbReference type="eggNOG" id="COG0196">
    <property type="taxonomic scope" value="Bacteria"/>
</dbReference>
<organism evidence="17 18">
    <name type="scientific">Hyphomicrobium denitrificans 1NES1</name>
    <dbReference type="NCBI Taxonomy" id="670307"/>
    <lineage>
        <taxon>Bacteria</taxon>
        <taxon>Pseudomonadati</taxon>
        <taxon>Pseudomonadota</taxon>
        <taxon>Alphaproteobacteria</taxon>
        <taxon>Hyphomicrobiales</taxon>
        <taxon>Hyphomicrobiaceae</taxon>
        <taxon>Hyphomicrobium</taxon>
    </lineage>
</organism>
<dbReference type="RefSeq" id="WP_015599014.1">
    <property type="nucleotide sequence ID" value="NC_021172.1"/>
</dbReference>
<evidence type="ECO:0000256" key="1">
    <source>
        <dbReference type="ARBA" id="ARBA00002121"/>
    </source>
</evidence>